<evidence type="ECO:0000313" key="3">
    <source>
        <dbReference type="Proteomes" id="UP000676601"/>
    </source>
</evidence>
<accession>A0ABQ4L8X4</accession>
<evidence type="ECO:0000259" key="1">
    <source>
        <dbReference type="Pfam" id="PF12708"/>
    </source>
</evidence>
<keyword evidence="3" id="KW-1185">Reference proteome</keyword>
<dbReference type="EMBL" id="BORU01000001">
    <property type="protein sequence ID" value="GIO53032.1"/>
    <property type="molecule type" value="Genomic_DNA"/>
</dbReference>
<reference evidence="2 3" key="1">
    <citation type="submission" date="2021-03" db="EMBL/GenBank/DDBJ databases">
        <title>Antimicrobial resistance genes in bacteria isolated from Japanese honey, and their potential for conferring macrolide and lincosamide resistance in the American foulbrood pathogen Paenibacillus larvae.</title>
        <authorList>
            <person name="Okamoto M."/>
            <person name="Kumagai M."/>
            <person name="Kanamori H."/>
            <person name="Takamatsu D."/>
        </authorList>
    </citation>
    <scope>NUCLEOTIDE SEQUENCE [LARGE SCALE GENOMIC DNA]</scope>
    <source>
        <strain evidence="2 3">J21TS7</strain>
    </source>
</reference>
<comment type="caution">
    <text evidence="2">The sequence shown here is derived from an EMBL/GenBank/DDBJ whole genome shotgun (WGS) entry which is preliminary data.</text>
</comment>
<feature type="domain" description="Rhamnogalacturonase A/B/Epimerase-like pectate lyase" evidence="1">
    <location>
        <begin position="26"/>
        <end position="155"/>
    </location>
</feature>
<name>A0ABQ4L8X4_9BACL</name>
<proteinExistence type="predicted"/>
<dbReference type="Pfam" id="PF12708">
    <property type="entry name" value="Pect-lyase_RHGA_epim"/>
    <property type="match status" value="1"/>
</dbReference>
<protein>
    <recommendedName>
        <fullName evidence="1">Rhamnogalacturonase A/B/Epimerase-like pectate lyase domain-containing protein</fullName>
    </recommendedName>
</protein>
<organism evidence="2 3">
    <name type="scientific">Paenibacillus cineris</name>
    <dbReference type="NCBI Taxonomy" id="237530"/>
    <lineage>
        <taxon>Bacteria</taxon>
        <taxon>Bacillati</taxon>
        <taxon>Bacillota</taxon>
        <taxon>Bacilli</taxon>
        <taxon>Bacillales</taxon>
        <taxon>Paenibacillaceae</taxon>
        <taxon>Paenibacillus</taxon>
    </lineage>
</organism>
<dbReference type="InterPro" id="IPR024535">
    <property type="entry name" value="RHGA/B-epi-like_pectate_lyase"/>
</dbReference>
<dbReference type="InterPro" id="IPR011050">
    <property type="entry name" value="Pectin_lyase_fold/virulence"/>
</dbReference>
<dbReference type="InterPro" id="IPR012334">
    <property type="entry name" value="Pectin_lyas_fold"/>
</dbReference>
<dbReference type="SMART" id="SM00710">
    <property type="entry name" value="PbH1"/>
    <property type="match status" value="3"/>
</dbReference>
<dbReference type="SUPFAM" id="SSF51126">
    <property type="entry name" value="Pectin lyase-like"/>
    <property type="match status" value="1"/>
</dbReference>
<gene>
    <name evidence="2" type="ORF">J21TS7_13500</name>
</gene>
<dbReference type="InterPro" id="IPR006626">
    <property type="entry name" value="PbH1"/>
</dbReference>
<sequence>MSGGENGDPSKPLSASFADPSLGAGINVRLFGAKGDGVTDDTPAIQQAISSISQTGGTILIPDGVYKANITIRTSNIYITGTGTLNGCINLYGTPTTNDRFTGTGNVKIDGITILGDKVRNGVNIRWYYGVLITNVRFIQCLKAIYFEKVNKTQHSSRYTITSNQLIDCNYGLYVDYSPPDDGGNHVVGDVNFSNNMYESRTNVRGAFGNMYHIWAKGIDGLICKGNTFFFGHTGMEKSNIYIENFNWVVIEGNHLFEAVDSAVIARDGFNLVVANNNVAWAQKYGIFLSAIVGGVINGNNLTWKSGEDIASTGVYIENSPYFIGNISNNNLFFPGIYAIQIKDSSFINITGNNARSQYGKNQPLLINSPATCTSVSVTSNQFTNYPQGTLNQGYYSDTPVSTNYLSGNTEGLPAVPLKGVLSEEYRAFTNNETAVDLSNLTLAVFACSKPTVVTQLTKENLSQSLPRMIVIYSYTSNLRISRQIPGVKLKGSGSYVSFPADSSMTLLVYGSQIMEISRNF</sequence>
<evidence type="ECO:0000313" key="2">
    <source>
        <dbReference type="EMBL" id="GIO53032.1"/>
    </source>
</evidence>
<dbReference type="Gene3D" id="2.160.20.10">
    <property type="entry name" value="Single-stranded right-handed beta-helix, Pectin lyase-like"/>
    <property type="match status" value="1"/>
</dbReference>
<dbReference type="Proteomes" id="UP000676601">
    <property type="component" value="Unassembled WGS sequence"/>
</dbReference>